<dbReference type="EMBL" id="JPKY01000096">
    <property type="protein sequence ID" value="KFH42366.1"/>
    <property type="molecule type" value="Genomic_DNA"/>
</dbReference>
<dbReference type="HOGENOM" id="CLU_031644_0_0_1"/>
<keyword evidence="4" id="KW-1185">Reference proteome</keyword>
<feature type="compositionally biased region" description="Low complexity" evidence="1">
    <location>
        <begin position="248"/>
        <end position="269"/>
    </location>
</feature>
<name>A0A086SZ34_HAPC1</name>
<protein>
    <recommendedName>
        <fullName evidence="2">YAG7-like dimerisation domain-containing protein</fullName>
    </recommendedName>
</protein>
<feature type="region of interest" description="Disordered" evidence="1">
    <location>
        <begin position="245"/>
        <end position="280"/>
    </location>
</feature>
<evidence type="ECO:0000313" key="4">
    <source>
        <dbReference type="Proteomes" id="UP000029964"/>
    </source>
</evidence>
<dbReference type="Proteomes" id="UP000029964">
    <property type="component" value="Unassembled WGS sequence"/>
</dbReference>
<feature type="compositionally biased region" description="Polar residues" evidence="1">
    <location>
        <begin position="27"/>
        <end position="36"/>
    </location>
</feature>
<organism evidence="3 4">
    <name type="scientific">Hapsidospora chrysogenum (strain ATCC 11550 / CBS 779.69 / DSM 880 / IAM 14645 / JCM 23072 / IMI 49137)</name>
    <name type="common">Acremonium chrysogenum</name>
    <dbReference type="NCBI Taxonomy" id="857340"/>
    <lineage>
        <taxon>Eukaryota</taxon>
        <taxon>Fungi</taxon>
        <taxon>Dikarya</taxon>
        <taxon>Ascomycota</taxon>
        <taxon>Pezizomycotina</taxon>
        <taxon>Sordariomycetes</taxon>
        <taxon>Hypocreomycetidae</taxon>
        <taxon>Hypocreales</taxon>
        <taxon>Bionectriaceae</taxon>
        <taxon>Hapsidospora</taxon>
    </lineage>
</organism>
<accession>A0A086SZ34</accession>
<sequence>MAASTAQPQSKSAKKKAAKAIERTDSPAPSTTSGAAQNGGEDGSYESPYIKELQKNIRNVNKKITNASKTDSLLAQHPGKSLDQLVQERILNADQKAQILKKPALEAQRSQFEEQLAQYLKVDEQYKTRAAADKAEWEKALEKAKADAAAEAKGTFDKALHGNLLLLSQFLRLAAYRREEAADPESDESQAIEGVLMAIYTGDESAVSSMLKLVQGSSDQILSVPGEQLETTYSRVKTIAEEFKPPYEGEAPPAEAPTEAPVETAAAEPEVAKEVGTDPTVANATTTEIEAGDATALNGQHAAVESVNSSIANLQVSDNAANAVAESHWDNNNEASLSQEWVQVPRDPKETETGLTATPAAVANTQSWADDHPEQTEPAAPAAPADANDGFHQVQRNRPRNEGGNHRGRGQGNWRGRGGRGDGRGRGRGNRGAGGPRGPRRGDES</sequence>
<feature type="region of interest" description="Disordered" evidence="1">
    <location>
        <begin position="345"/>
        <end position="445"/>
    </location>
</feature>
<feature type="domain" description="YAG7-like dimerisation" evidence="2">
    <location>
        <begin position="158"/>
        <end position="242"/>
    </location>
</feature>
<feature type="compositionally biased region" description="Low complexity" evidence="1">
    <location>
        <begin position="378"/>
        <end position="387"/>
    </location>
</feature>
<proteinExistence type="predicted"/>
<gene>
    <name evidence="3" type="ORF">ACRE_069170</name>
</gene>
<evidence type="ECO:0000256" key="1">
    <source>
        <dbReference type="SAM" id="MobiDB-lite"/>
    </source>
</evidence>
<evidence type="ECO:0000313" key="3">
    <source>
        <dbReference type="EMBL" id="KFH42366.1"/>
    </source>
</evidence>
<reference evidence="4" key="1">
    <citation type="journal article" date="2014" name="Genome Announc.">
        <title>Genome sequence and annotation of Acremonium chrysogenum, producer of the beta-lactam antibiotic cephalosporin C.</title>
        <authorList>
            <person name="Terfehr D."/>
            <person name="Dahlmann T.A."/>
            <person name="Specht T."/>
            <person name="Zadra I."/>
            <person name="Kuernsteiner H."/>
            <person name="Kueck U."/>
        </authorList>
    </citation>
    <scope>NUCLEOTIDE SEQUENCE [LARGE SCALE GENOMIC DNA]</scope>
    <source>
        <strain evidence="4">ATCC 11550 / CBS 779.69 / DSM 880 / IAM 14645 / JCM 23072 / IMI 49137</strain>
    </source>
</reference>
<dbReference type="Pfam" id="PF26434">
    <property type="entry name" value="YAG7_C"/>
    <property type="match status" value="1"/>
</dbReference>
<evidence type="ECO:0000259" key="2">
    <source>
        <dbReference type="Pfam" id="PF26434"/>
    </source>
</evidence>
<dbReference type="STRING" id="857340.A0A086SZ34"/>
<comment type="caution">
    <text evidence="3">The sequence shown here is derived from an EMBL/GenBank/DDBJ whole genome shotgun (WGS) entry which is preliminary data.</text>
</comment>
<dbReference type="OrthoDB" id="5399559at2759"/>
<dbReference type="InterPro" id="IPR058602">
    <property type="entry name" value="YAG7_dimerisation_dom"/>
</dbReference>
<feature type="compositionally biased region" description="Low complexity" evidence="1">
    <location>
        <begin position="1"/>
        <end position="11"/>
    </location>
</feature>
<dbReference type="AlphaFoldDB" id="A0A086SZ34"/>
<feature type="region of interest" description="Disordered" evidence="1">
    <location>
        <begin position="1"/>
        <end position="48"/>
    </location>
</feature>